<comment type="similarity">
    <text evidence="8">Belongs to the CemA family.</text>
</comment>
<keyword evidence="8" id="KW-1003">Cell membrane</keyword>
<dbReference type="GO" id="GO:0015078">
    <property type="term" value="F:proton transmembrane transporter activity"/>
    <property type="evidence" value="ECO:0007669"/>
    <property type="project" value="UniProtKB-UniRule"/>
</dbReference>
<feature type="transmembrane region" description="Helical" evidence="8">
    <location>
        <begin position="299"/>
        <end position="320"/>
    </location>
</feature>
<keyword evidence="3 8" id="KW-0812">Transmembrane</keyword>
<dbReference type="Proteomes" id="UP000192997">
    <property type="component" value="Unassembled WGS sequence"/>
</dbReference>
<keyword evidence="4 8" id="KW-0375">Hydrogen ion transport</keyword>
<accession>A0A1X4GJ64</accession>
<comment type="function">
    <text evidence="8">Required for H(+) efflux immediately after light irradiation to form a rapid H(+) concentration gradient across the thylakoid membranes. Together with PxcL, contributes to transient H(+) uptake following dark to light transition.</text>
</comment>
<keyword evidence="8" id="KW-0997">Cell inner membrane</keyword>
<evidence type="ECO:0000256" key="4">
    <source>
        <dbReference type="ARBA" id="ARBA00022781"/>
    </source>
</evidence>
<dbReference type="EMBL" id="NBYN01000004">
    <property type="protein sequence ID" value="OSO97178.1"/>
    <property type="molecule type" value="Genomic_DNA"/>
</dbReference>
<comment type="subcellular location">
    <subcellularLocation>
        <location evidence="8">Cell inner membrane</location>
        <topology evidence="8">Multi-pass membrane protein</topology>
    </subcellularLocation>
    <subcellularLocation>
        <location evidence="1">Membrane</location>
        <topology evidence="1">Multi-pass membrane protein</topology>
    </subcellularLocation>
</comment>
<dbReference type="PANTHER" id="PTHR33650:SF2">
    <property type="entry name" value="CHLOROPLAST ENVELOPE MEMBRANE PROTEIN"/>
    <property type="match status" value="1"/>
</dbReference>
<dbReference type="GO" id="GO:0005886">
    <property type="term" value="C:plasma membrane"/>
    <property type="evidence" value="ECO:0007669"/>
    <property type="project" value="UniProtKB-SubCell"/>
</dbReference>
<evidence type="ECO:0000313" key="9">
    <source>
        <dbReference type="EMBL" id="OSO97178.1"/>
    </source>
</evidence>
<dbReference type="Pfam" id="PF03040">
    <property type="entry name" value="CemA"/>
    <property type="match status" value="1"/>
</dbReference>
<evidence type="ECO:0000256" key="3">
    <source>
        <dbReference type="ARBA" id="ARBA00022692"/>
    </source>
</evidence>
<proteinExistence type="inferred from homology"/>
<evidence type="ECO:0000256" key="8">
    <source>
        <dbReference type="HAMAP-Rule" id="MF_01308"/>
    </source>
</evidence>
<evidence type="ECO:0000256" key="6">
    <source>
        <dbReference type="ARBA" id="ARBA00023065"/>
    </source>
</evidence>
<dbReference type="PANTHER" id="PTHR33650">
    <property type="entry name" value="CHLOROPLAST ENVELOPE MEMBRANE PROTEIN-RELATED"/>
    <property type="match status" value="1"/>
</dbReference>
<keyword evidence="7 8" id="KW-0472">Membrane</keyword>
<keyword evidence="2 8" id="KW-0813">Transport</keyword>
<protein>
    <recommendedName>
        <fullName evidence="8">Proton extrusion protein PxcA</fullName>
    </recommendedName>
</protein>
<dbReference type="AlphaFoldDB" id="A0A1X4GJ64"/>
<feature type="transmembrane region" description="Helical" evidence="8">
    <location>
        <begin position="345"/>
        <end position="364"/>
    </location>
</feature>
<gene>
    <name evidence="8" type="primary">pxcA</name>
    <name evidence="9" type="ORF">B7O87_01545</name>
</gene>
<dbReference type="RefSeq" id="WP_085726875.1">
    <property type="nucleotide sequence ID" value="NZ_NBYN01000004.1"/>
</dbReference>
<comment type="caution">
    <text evidence="9">The sequence shown here is derived from an EMBL/GenBank/DDBJ whole genome shotgun (WGS) entry which is preliminary data.</text>
</comment>
<dbReference type="NCBIfam" id="NF002703">
    <property type="entry name" value="PRK02507.1-1"/>
    <property type="match status" value="1"/>
</dbReference>
<sequence>MNTKDPYQRITTYWIGLKSWIINTPHRAVLAAYRAAWEIRNIEIQQFNGRKISPQSANYSGNVMEFWQGNLNRNLTIIKVRLAEFNLGMTFTHRSTDTNDQYIYDSELLEKLKFIDEVIASYTQKRNDGKYVEVTQPLRSSEKGVKFNNKSADVDSNDSQKKGVFPGSIARTLSKIAKDFTPTAESDFIKNYRISRNKTRIALRFLLLIIIIPLIVQNFSKTLLFTPLFNQWINQDNQRVFLNWEMEEKALNELKNFERKLQFQNLLHTAPPLSPEEIEIEVKDKALDVAQEFRRDSSLAIGNIFADVMSLISFAIIIGWRKKDIEVVQSLLDKVAYGLSDSAKAFLIILITDIFVGFHSPHGWEIILESLAQHLGLPATRNVIFLFIATFPVILNTIFKYWIFRYLSRLSPSALATLKEMDE</sequence>
<reference evidence="10" key="1">
    <citation type="submission" date="2017-04" db="EMBL/GenBank/DDBJ databases">
        <authorList>
            <person name="Abreu V.A."/>
            <person name="Popin R.V."/>
            <person name="Rigonato J."/>
            <person name="Andreote A.P."/>
            <person name="Schaker P.C."/>
            <person name="Hoff-Risseti C."/>
            <person name="Alvarenga D.O."/>
            <person name="Varani A.M."/>
            <person name="Fiore M.F."/>
        </authorList>
    </citation>
    <scope>NUCLEOTIDE SEQUENCE [LARGE SCALE GENOMIC DNA]</scope>
    <source>
        <strain evidence="10">CENA303</strain>
    </source>
</reference>
<evidence type="ECO:0000256" key="5">
    <source>
        <dbReference type="ARBA" id="ARBA00022989"/>
    </source>
</evidence>
<evidence type="ECO:0000313" key="10">
    <source>
        <dbReference type="Proteomes" id="UP000192997"/>
    </source>
</evidence>
<organism evidence="9 10">
    <name type="scientific">Cylindrospermopsis raciborskii CENA303</name>
    <dbReference type="NCBI Taxonomy" id="1170769"/>
    <lineage>
        <taxon>Bacteria</taxon>
        <taxon>Bacillati</taxon>
        <taxon>Cyanobacteriota</taxon>
        <taxon>Cyanophyceae</taxon>
        <taxon>Nostocales</taxon>
        <taxon>Aphanizomenonaceae</taxon>
        <taxon>Cylindrospermopsis</taxon>
    </lineage>
</organism>
<evidence type="ECO:0000256" key="1">
    <source>
        <dbReference type="ARBA" id="ARBA00004141"/>
    </source>
</evidence>
<keyword evidence="5 8" id="KW-1133">Transmembrane helix</keyword>
<dbReference type="InterPro" id="IPR004282">
    <property type="entry name" value="CemA"/>
</dbReference>
<evidence type="ECO:0000256" key="2">
    <source>
        <dbReference type="ARBA" id="ARBA00022448"/>
    </source>
</evidence>
<keyword evidence="6 8" id="KW-0406">Ion transport</keyword>
<feature type="transmembrane region" description="Helical" evidence="8">
    <location>
        <begin position="201"/>
        <end position="220"/>
    </location>
</feature>
<name>A0A1X4GJ64_9CYAN</name>
<evidence type="ECO:0000256" key="7">
    <source>
        <dbReference type="ARBA" id="ARBA00023136"/>
    </source>
</evidence>
<dbReference type="HAMAP" id="MF_01308">
    <property type="entry name" value="CemA_PxcA"/>
    <property type="match status" value="1"/>
</dbReference>
<feature type="transmembrane region" description="Helical" evidence="8">
    <location>
        <begin position="384"/>
        <end position="403"/>
    </location>
</feature>